<dbReference type="Gramene" id="TVU09820">
    <property type="protein sequence ID" value="TVU09820"/>
    <property type="gene ID" value="EJB05_43316"/>
</dbReference>
<feature type="compositionally biased region" description="Polar residues" evidence="8">
    <location>
        <begin position="19"/>
        <end position="29"/>
    </location>
</feature>
<evidence type="ECO:0000256" key="3">
    <source>
        <dbReference type="ARBA" id="ARBA00011245"/>
    </source>
</evidence>
<evidence type="ECO:0000256" key="4">
    <source>
        <dbReference type="ARBA" id="ARBA00012595"/>
    </source>
</evidence>
<feature type="domain" description="Alpha-amylase C-terminal beta-sheet" evidence="9">
    <location>
        <begin position="102"/>
        <end position="162"/>
    </location>
</feature>
<dbReference type="AlphaFoldDB" id="A0A5J9TEJ0"/>
<evidence type="ECO:0000313" key="10">
    <source>
        <dbReference type="EMBL" id="TVU09820.1"/>
    </source>
</evidence>
<dbReference type="EC" id="3.2.1.1" evidence="4"/>
<dbReference type="EMBL" id="RWGY01000039">
    <property type="protein sequence ID" value="TVU09820.1"/>
    <property type="molecule type" value="Genomic_DNA"/>
</dbReference>
<evidence type="ECO:0000256" key="1">
    <source>
        <dbReference type="ARBA" id="ARBA00000548"/>
    </source>
</evidence>
<dbReference type="Proteomes" id="UP000324897">
    <property type="component" value="Chromosome 3"/>
</dbReference>
<comment type="subunit">
    <text evidence="3">Monomer.</text>
</comment>
<dbReference type="Pfam" id="PF07821">
    <property type="entry name" value="Alpha-amyl_C2"/>
    <property type="match status" value="1"/>
</dbReference>
<comment type="caution">
    <text evidence="10">The sequence shown here is derived from an EMBL/GenBank/DDBJ whole genome shotgun (WGS) entry which is preliminary data.</text>
</comment>
<sequence>MTKKLIPTMETKQDRKAQFDNQGSKVSNNADGRIISQEQEHSIIVAALQHVLSGYTTPPPEVVTVASGEAGCMEQCRVLRPRLRLEPETGDQRVGSSKVKKVRNGIHPGSKLDILAVDGDLYVTKDDDKVIVKLGSRYDVGNLIPSDFHAVAHGSNYIVWEKGGLRVPAGRHH</sequence>
<evidence type="ECO:0000256" key="5">
    <source>
        <dbReference type="ARBA" id="ARBA00022801"/>
    </source>
</evidence>
<gene>
    <name evidence="10" type="ORF">EJB05_43316</name>
</gene>
<feature type="region of interest" description="Disordered" evidence="8">
    <location>
        <begin position="1"/>
        <end position="29"/>
    </location>
</feature>
<feature type="non-terminal residue" evidence="10">
    <location>
        <position position="1"/>
    </location>
</feature>
<evidence type="ECO:0000256" key="6">
    <source>
        <dbReference type="ARBA" id="ARBA00023277"/>
    </source>
</evidence>
<evidence type="ECO:0000256" key="7">
    <source>
        <dbReference type="ARBA" id="ARBA00023295"/>
    </source>
</evidence>
<reference evidence="10 11" key="1">
    <citation type="journal article" date="2019" name="Sci. Rep.">
        <title>A high-quality genome of Eragrostis curvula grass provides insights into Poaceae evolution and supports new strategies to enhance forage quality.</title>
        <authorList>
            <person name="Carballo J."/>
            <person name="Santos B.A.C.M."/>
            <person name="Zappacosta D."/>
            <person name="Garbus I."/>
            <person name="Selva J.P."/>
            <person name="Gallo C.A."/>
            <person name="Diaz A."/>
            <person name="Albertini E."/>
            <person name="Caccamo M."/>
            <person name="Echenique V."/>
        </authorList>
    </citation>
    <scope>NUCLEOTIDE SEQUENCE [LARGE SCALE GENOMIC DNA]</scope>
    <source>
        <strain evidence="11">cv. Victoria</strain>
        <tissue evidence="10">Leaf</tissue>
    </source>
</reference>
<dbReference type="InterPro" id="IPR013780">
    <property type="entry name" value="Glyco_hydro_b"/>
</dbReference>
<name>A0A5J9TEJ0_9POAL</name>
<keyword evidence="11" id="KW-1185">Reference proteome</keyword>
<proteinExistence type="predicted"/>
<dbReference type="OrthoDB" id="550577at2759"/>
<dbReference type="SMART" id="SM00810">
    <property type="entry name" value="Alpha-amyl_C2"/>
    <property type="match status" value="1"/>
</dbReference>
<dbReference type="InterPro" id="IPR012850">
    <property type="entry name" value="A-amylase_bs_C"/>
</dbReference>
<dbReference type="GO" id="GO:0005975">
    <property type="term" value="P:carbohydrate metabolic process"/>
    <property type="evidence" value="ECO:0007669"/>
    <property type="project" value="InterPro"/>
</dbReference>
<accession>A0A5J9TEJ0</accession>
<evidence type="ECO:0000256" key="2">
    <source>
        <dbReference type="ARBA" id="ARBA00001913"/>
    </source>
</evidence>
<evidence type="ECO:0000256" key="8">
    <source>
        <dbReference type="SAM" id="MobiDB-lite"/>
    </source>
</evidence>
<evidence type="ECO:0000259" key="9">
    <source>
        <dbReference type="SMART" id="SM00810"/>
    </source>
</evidence>
<dbReference type="GO" id="GO:0004556">
    <property type="term" value="F:alpha-amylase activity"/>
    <property type="evidence" value="ECO:0007669"/>
    <property type="project" value="UniProtKB-EC"/>
</dbReference>
<dbReference type="GO" id="GO:0005509">
    <property type="term" value="F:calcium ion binding"/>
    <property type="evidence" value="ECO:0007669"/>
    <property type="project" value="InterPro"/>
</dbReference>
<dbReference type="SUPFAM" id="SSF51011">
    <property type="entry name" value="Glycosyl hydrolase domain"/>
    <property type="match status" value="1"/>
</dbReference>
<evidence type="ECO:0000313" key="11">
    <source>
        <dbReference type="Proteomes" id="UP000324897"/>
    </source>
</evidence>
<keyword evidence="7" id="KW-0326">Glycosidase</keyword>
<comment type="catalytic activity">
    <reaction evidence="1">
        <text>Endohydrolysis of (1-&gt;4)-alpha-D-glucosidic linkages in polysaccharides containing three or more (1-&gt;4)-alpha-linked D-glucose units.</text>
        <dbReference type="EC" id="3.2.1.1"/>
    </reaction>
</comment>
<comment type="cofactor">
    <cofactor evidence="2">
        <name>Ca(2+)</name>
        <dbReference type="ChEBI" id="CHEBI:29108"/>
    </cofactor>
</comment>
<protein>
    <recommendedName>
        <fullName evidence="4">alpha-amylase</fullName>
        <ecNumber evidence="4">3.2.1.1</ecNumber>
    </recommendedName>
</protein>
<keyword evidence="6" id="KW-0119">Carbohydrate metabolism</keyword>
<dbReference type="Gene3D" id="2.60.40.1180">
    <property type="entry name" value="Golgi alpha-mannosidase II"/>
    <property type="match status" value="1"/>
</dbReference>
<organism evidence="10 11">
    <name type="scientific">Eragrostis curvula</name>
    <name type="common">weeping love grass</name>
    <dbReference type="NCBI Taxonomy" id="38414"/>
    <lineage>
        <taxon>Eukaryota</taxon>
        <taxon>Viridiplantae</taxon>
        <taxon>Streptophyta</taxon>
        <taxon>Embryophyta</taxon>
        <taxon>Tracheophyta</taxon>
        <taxon>Spermatophyta</taxon>
        <taxon>Magnoliopsida</taxon>
        <taxon>Liliopsida</taxon>
        <taxon>Poales</taxon>
        <taxon>Poaceae</taxon>
        <taxon>PACMAD clade</taxon>
        <taxon>Chloridoideae</taxon>
        <taxon>Eragrostideae</taxon>
        <taxon>Eragrostidinae</taxon>
        <taxon>Eragrostis</taxon>
    </lineage>
</organism>
<keyword evidence="5" id="KW-0378">Hydrolase</keyword>